<keyword evidence="2" id="KW-1185">Reference proteome</keyword>
<dbReference type="AlphaFoldDB" id="A0A9W6NN49"/>
<organism evidence="1 2">
    <name type="scientific">Dactylosporangium matsuzakiense</name>
    <dbReference type="NCBI Taxonomy" id="53360"/>
    <lineage>
        <taxon>Bacteria</taxon>
        <taxon>Bacillati</taxon>
        <taxon>Actinomycetota</taxon>
        <taxon>Actinomycetes</taxon>
        <taxon>Micromonosporales</taxon>
        <taxon>Micromonosporaceae</taxon>
        <taxon>Dactylosporangium</taxon>
    </lineage>
</organism>
<reference evidence="1" key="1">
    <citation type="journal article" date="2014" name="Int. J. Syst. Evol. Microbiol.">
        <title>Complete genome sequence of Corynebacterium casei LMG S-19264T (=DSM 44701T), isolated from a smear-ripened cheese.</title>
        <authorList>
            <consortium name="US DOE Joint Genome Institute (JGI-PGF)"/>
            <person name="Walter F."/>
            <person name="Albersmeier A."/>
            <person name="Kalinowski J."/>
            <person name="Ruckert C."/>
        </authorList>
    </citation>
    <scope>NUCLEOTIDE SEQUENCE</scope>
    <source>
        <strain evidence="1">VKM Ac-1321</strain>
    </source>
</reference>
<dbReference type="Proteomes" id="UP001143480">
    <property type="component" value="Unassembled WGS sequence"/>
</dbReference>
<evidence type="ECO:0000313" key="2">
    <source>
        <dbReference type="Proteomes" id="UP001143480"/>
    </source>
</evidence>
<evidence type="ECO:0000313" key="1">
    <source>
        <dbReference type="EMBL" id="GLL03074.1"/>
    </source>
</evidence>
<reference evidence="1" key="2">
    <citation type="submission" date="2023-01" db="EMBL/GenBank/DDBJ databases">
        <authorList>
            <person name="Sun Q."/>
            <person name="Evtushenko L."/>
        </authorList>
    </citation>
    <scope>NUCLEOTIDE SEQUENCE</scope>
    <source>
        <strain evidence="1">VKM Ac-1321</strain>
    </source>
</reference>
<comment type="caution">
    <text evidence="1">The sequence shown here is derived from an EMBL/GenBank/DDBJ whole genome shotgun (WGS) entry which is preliminary data.</text>
</comment>
<protein>
    <submittedName>
        <fullName evidence="1">Uncharacterized protein</fullName>
    </submittedName>
</protein>
<accession>A0A9W6NN49</accession>
<gene>
    <name evidence="1" type="ORF">GCM10017581_048170</name>
</gene>
<proteinExistence type="predicted"/>
<sequence length="169" mass="17907">MAVVYALLLLGAARLTGHDTLGGLLAVGVVAVTVHPAYSYLRRHIERWVYGLRCDPRAAIRLLADRADAADPNGLVAAVAEAVAAALRVDRVRIERSVAPDDGALCEPMVQRGERIGYLAVDVPAARVIAHFATGTGSSAAAFPSLTEREREVLEMIAAGKGNRRSPTN</sequence>
<dbReference type="RefSeq" id="WP_261965391.1">
    <property type="nucleotide sequence ID" value="NZ_BAAAXA010000001.1"/>
</dbReference>
<name>A0A9W6NN49_9ACTN</name>
<dbReference type="EMBL" id="BSFP01000029">
    <property type="protein sequence ID" value="GLL03074.1"/>
    <property type="molecule type" value="Genomic_DNA"/>
</dbReference>